<comment type="caution">
    <text evidence="3">The sequence shown here is derived from an EMBL/GenBank/DDBJ whole genome shotgun (WGS) entry which is preliminary data.</text>
</comment>
<feature type="signal peptide" evidence="1">
    <location>
        <begin position="1"/>
        <end position="26"/>
    </location>
</feature>
<name>A0ABY2TJD4_9BACT</name>
<evidence type="ECO:0000256" key="1">
    <source>
        <dbReference type="SAM" id="SignalP"/>
    </source>
</evidence>
<protein>
    <submittedName>
        <fullName evidence="3">META domain-containing protein</fullName>
    </submittedName>
</protein>
<dbReference type="PANTHER" id="PTHR35535">
    <property type="entry name" value="HEAT SHOCK PROTEIN HSLJ"/>
    <property type="match status" value="1"/>
</dbReference>
<keyword evidence="1" id="KW-0732">Signal</keyword>
<organism evidence="3 4">
    <name type="scientific">Campylobacter taeniopygiae</name>
    <dbReference type="NCBI Taxonomy" id="2510188"/>
    <lineage>
        <taxon>Bacteria</taxon>
        <taxon>Pseudomonadati</taxon>
        <taxon>Campylobacterota</taxon>
        <taxon>Epsilonproteobacteria</taxon>
        <taxon>Campylobacterales</taxon>
        <taxon>Campylobacteraceae</taxon>
        <taxon>Campylobacter</taxon>
    </lineage>
</organism>
<evidence type="ECO:0000313" key="3">
    <source>
        <dbReference type="EMBL" id="TKX34217.1"/>
    </source>
</evidence>
<accession>A0ABY2TJD4</accession>
<dbReference type="Gene3D" id="2.40.128.270">
    <property type="match status" value="1"/>
</dbReference>
<dbReference type="PANTHER" id="PTHR35535:SF1">
    <property type="entry name" value="HEAT SHOCK PROTEIN HSLJ"/>
    <property type="match status" value="1"/>
</dbReference>
<dbReference type="Proteomes" id="UP000309584">
    <property type="component" value="Unassembled WGS sequence"/>
</dbReference>
<proteinExistence type="predicted"/>
<feature type="domain" description="DUF306" evidence="2">
    <location>
        <begin position="46"/>
        <end position="138"/>
    </location>
</feature>
<keyword evidence="4" id="KW-1185">Reference proteome</keyword>
<evidence type="ECO:0000259" key="2">
    <source>
        <dbReference type="Pfam" id="PF03724"/>
    </source>
</evidence>
<evidence type="ECO:0000313" key="4">
    <source>
        <dbReference type="Proteomes" id="UP000309584"/>
    </source>
</evidence>
<reference evidence="3 4" key="1">
    <citation type="submission" date="2018-05" db="EMBL/GenBank/DDBJ databases">
        <title>Novel Campyloabacter and Helicobacter Species and Strains.</title>
        <authorList>
            <person name="Mannion A.J."/>
            <person name="Shen Z."/>
            <person name="Fox J.G."/>
        </authorList>
    </citation>
    <scope>NUCLEOTIDE SEQUENCE [LARGE SCALE GENOMIC DNA]</scope>
    <source>
        <strain evidence="4">MIT10-5678</strain>
    </source>
</reference>
<dbReference type="InterPro" id="IPR005184">
    <property type="entry name" value="DUF306_Meta_HslJ"/>
</dbReference>
<dbReference type="InterPro" id="IPR038670">
    <property type="entry name" value="HslJ-like_sf"/>
</dbReference>
<dbReference type="InterPro" id="IPR053147">
    <property type="entry name" value="Hsp_HslJ-like"/>
</dbReference>
<feature type="chain" id="PRO_5047428933" evidence="1">
    <location>
        <begin position="27"/>
        <end position="143"/>
    </location>
</feature>
<dbReference type="EMBL" id="NXLY01000005">
    <property type="protein sequence ID" value="TKX34217.1"/>
    <property type="molecule type" value="Genomic_DNA"/>
</dbReference>
<sequence>MKKTLQMTLAAACFAGCASTSVSSDANTQNKLAQNQQLKIEKIVVDGKTFDPKNAEETPNISFDKDKFYGYAGCNRFFGSYTNNGDAIKINGDRAASTQMLCHPMDVMNFENSFLSNFNGTFKISNENGKLVLNNGKMKIFFK</sequence>
<gene>
    <name evidence="3" type="ORF">CQA75_03725</name>
</gene>
<dbReference type="Pfam" id="PF03724">
    <property type="entry name" value="META"/>
    <property type="match status" value="1"/>
</dbReference>
<dbReference type="RefSeq" id="WP_137623709.1">
    <property type="nucleotide sequence ID" value="NZ_NXLY01000005.1"/>
</dbReference>